<dbReference type="SUPFAM" id="SSF46785">
    <property type="entry name" value="Winged helix' DNA-binding domain"/>
    <property type="match status" value="1"/>
</dbReference>
<comment type="caution">
    <text evidence="6">The sequence shown here is derived from an EMBL/GenBank/DDBJ whole genome shotgun (WGS) entry which is preliminary data.</text>
</comment>
<evidence type="ECO:0000256" key="2">
    <source>
        <dbReference type="ARBA" id="ARBA00023015"/>
    </source>
</evidence>
<gene>
    <name evidence="6" type="ORF">GCM10017783_03170</name>
</gene>
<keyword evidence="2" id="KW-0805">Transcription regulation</keyword>
<protein>
    <submittedName>
        <fullName evidence="6">LysR family transcriptional regulator</fullName>
    </submittedName>
</protein>
<accession>A0ABQ3JY61</accession>
<dbReference type="PROSITE" id="PS50931">
    <property type="entry name" value="HTH_LYSR"/>
    <property type="match status" value="1"/>
</dbReference>
<evidence type="ECO:0000256" key="1">
    <source>
        <dbReference type="ARBA" id="ARBA00009437"/>
    </source>
</evidence>
<dbReference type="Pfam" id="PF00126">
    <property type="entry name" value="HTH_1"/>
    <property type="match status" value="1"/>
</dbReference>
<evidence type="ECO:0000313" key="6">
    <source>
        <dbReference type="EMBL" id="GHF94498.1"/>
    </source>
</evidence>
<dbReference type="Proteomes" id="UP000632154">
    <property type="component" value="Unassembled WGS sequence"/>
</dbReference>
<feature type="domain" description="HTH lysR-type" evidence="5">
    <location>
        <begin position="3"/>
        <end position="60"/>
    </location>
</feature>
<dbReference type="Gene3D" id="1.10.10.10">
    <property type="entry name" value="Winged helix-like DNA-binding domain superfamily/Winged helix DNA-binding domain"/>
    <property type="match status" value="1"/>
</dbReference>
<sequence length="297" mass="31774">MRVSSDQLVAFSVVAELGSVSRAAERLNLSQPTVSSQLRALQEQFGEPLYRRRAHGVELTPVGEGLLPYAHAVAHALRQVGDHIAGVQERPERTLHLGVSYSLGRRSYGLVTAGAAQRLHLQLLAGDSSTLAGLVMAGDLDAALVLGPVNLPAGKVDLHQTGEDELVAALPAGHPLAELRYAPLHALRDETFLWAVRSSSVRRQSDRLLQEAGLTPRSLELGSLIAVREALLDGHGVALLPREFVQRERDLGLIATLGLEAPLVGISQLLVTPPAATQGAEHRALSAFLREAARARH</sequence>
<evidence type="ECO:0000256" key="4">
    <source>
        <dbReference type="ARBA" id="ARBA00023163"/>
    </source>
</evidence>
<dbReference type="Gene3D" id="3.40.190.290">
    <property type="match status" value="1"/>
</dbReference>
<evidence type="ECO:0000256" key="3">
    <source>
        <dbReference type="ARBA" id="ARBA00023125"/>
    </source>
</evidence>
<proteinExistence type="inferred from homology"/>
<dbReference type="InterPro" id="IPR036388">
    <property type="entry name" value="WH-like_DNA-bd_sf"/>
</dbReference>
<keyword evidence="4" id="KW-0804">Transcription</keyword>
<name>A0ABQ3JY61_9DEIO</name>
<dbReference type="InterPro" id="IPR005119">
    <property type="entry name" value="LysR_subst-bd"/>
</dbReference>
<comment type="similarity">
    <text evidence="1">Belongs to the LysR transcriptional regulatory family.</text>
</comment>
<dbReference type="InterPro" id="IPR036390">
    <property type="entry name" value="WH_DNA-bd_sf"/>
</dbReference>
<keyword evidence="3" id="KW-0238">DNA-binding</keyword>
<dbReference type="PRINTS" id="PR00039">
    <property type="entry name" value="HTHLYSR"/>
</dbReference>
<evidence type="ECO:0000259" key="5">
    <source>
        <dbReference type="PROSITE" id="PS50931"/>
    </source>
</evidence>
<dbReference type="CDD" id="cd05466">
    <property type="entry name" value="PBP2_LTTR_substrate"/>
    <property type="match status" value="1"/>
</dbReference>
<dbReference type="EMBL" id="BNAL01000002">
    <property type="protein sequence ID" value="GHF94498.1"/>
    <property type="molecule type" value="Genomic_DNA"/>
</dbReference>
<keyword evidence="7" id="KW-1185">Reference proteome</keyword>
<organism evidence="6 7">
    <name type="scientific">Deinococcus piscis</name>
    <dbReference type="NCBI Taxonomy" id="394230"/>
    <lineage>
        <taxon>Bacteria</taxon>
        <taxon>Thermotogati</taxon>
        <taxon>Deinococcota</taxon>
        <taxon>Deinococci</taxon>
        <taxon>Deinococcales</taxon>
        <taxon>Deinococcaceae</taxon>
        <taxon>Deinococcus</taxon>
    </lineage>
</organism>
<dbReference type="InterPro" id="IPR000847">
    <property type="entry name" value="LysR_HTH_N"/>
</dbReference>
<dbReference type="PANTHER" id="PTHR30126">
    <property type="entry name" value="HTH-TYPE TRANSCRIPTIONAL REGULATOR"/>
    <property type="match status" value="1"/>
</dbReference>
<dbReference type="RefSeq" id="WP_189641915.1">
    <property type="nucleotide sequence ID" value="NZ_BNAL01000002.1"/>
</dbReference>
<reference evidence="7" key="1">
    <citation type="journal article" date="2019" name="Int. J. Syst. Evol. Microbiol.">
        <title>The Global Catalogue of Microorganisms (GCM) 10K type strain sequencing project: providing services to taxonomists for standard genome sequencing and annotation.</title>
        <authorList>
            <consortium name="The Broad Institute Genomics Platform"/>
            <consortium name="The Broad Institute Genome Sequencing Center for Infectious Disease"/>
            <person name="Wu L."/>
            <person name="Ma J."/>
        </authorList>
    </citation>
    <scope>NUCLEOTIDE SEQUENCE [LARGE SCALE GENOMIC DNA]</scope>
    <source>
        <strain evidence="7">CGMCC 1.18439</strain>
    </source>
</reference>
<evidence type="ECO:0000313" key="7">
    <source>
        <dbReference type="Proteomes" id="UP000632154"/>
    </source>
</evidence>
<dbReference type="Pfam" id="PF03466">
    <property type="entry name" value="LysR_substrate"/>
    <property type="match status" value="1"/>
</dbReference>
<dbReference type="PANTHER" id="PTHR30126:SF40">
    <property type="entry name" value="HTH-TYPE TRANSCRIPTIONAL REGULATOR GLTR"/>
    <property type="match status" value="1"/>
</dbReference>
<dbReference type="SUPFAM" id="SSF53850">
    <property type="entry name" value="Periplasmic binding protein-like II"/>
    <property type="match status" value="1"/>
</dbReference>